<feature type="region of interest" description="Disordered" evidence="1">
    <location>
        <begin position="25"/>
        <end position="49"/>
    </location>
</feature>
<comment type="caution">
    <text evidence="2">The sequence shown here is derived from an EMBL/GenBank/DDBJ whole genome shotgun (WGS) entry which is preliminary data.</text>
</comment>
<dbReference type="EMBL" id="BAAAHG010000109">
    <property type="protein sequence ID" value="GAA0933536.1"/>
    <property type="molecule type" value="Genomic_DNA"/>
</dbReference>
<name>A0ABN1PUP8_9ACTN</name>
<dbReference type="Proteomes" id="UP001501005">
    <property type="component" value="Unassembled WGS sequence"/>
</dbReference>
<evidence type="ECO:0000313" key="2">
    <source>
        <dbReference type="EMBL" id="GAA0933536.1"/>
    </source>
</evidence>
<proteinExistence type="predicted"/>
<keyword evidence="3" id="KW-1185">Reference proteome</keyword>
<accession>A0ABN1PUP8</accession>
<protein>
    <submittedName>
        <fullName evidence="2">Uncharacterized protein</fullName>
    </submittedName>
</protein>
<evidence type="ECO:0000256" key="1">
    <source>
        <dbReference type="SAM" id="MobiDB-lite"/>
    </source>
</evidence>
<sequence length="49" mass="5133">MSAALRALEELLGTPAVPGDATYFGKAERYGPADPDLIDGRGPDLTDMP</sequence>
<gene>
    <name evidence="2" type="ORF">GCM10009549_57790</name>
</gene>
<reference evidence="2 3" key="1">
    <citation type="journal article" date="2019" name="Int. J. Syst. Evol. Microbiol.">
        <title>The Global Catalogue of Microorganisms (GCM) 10K type strain sequencing project: providing services to taxonomists for standard genome sequencing and annotation.</title>
        <authorList>
            <consortium name="The Broad Institute Genomics Platform"/>
            <consortium name="The Broad Institute Genome Sequencing Center for Infectious Disease"/>
            <person name="Wu L."/>
            <person name="Ma J."/>
        </authorList>
    </citation>
    <scope>NUCLEOTIDE SEQUENCE [LARGE SCALE GENOMIC DNA]</scope>
    <source>
        <strain evidence="2 3">JCM 10673</strain>
    </source>
</reference>
<evidence type="ECO:0000313" key="3">
    <source>
        <dbReference type="Proteomes" id="UP001501005"/>
    </source>
</evidence>
<feature type="compositionally biased region" description="Basic and acidic residues" evidence="1">
    <location>
        <begin position="38"/>
        <end position="49"/>
    </location>
</feature>
<organism evidence="2 3">
    <name type="scientific">Streptomyces thermoalcalitolerans</name>
    <dbReference type="NCBI Taxonomy" id="65605"/>
    <lineage>
        <taxon>Bacteria</taxon>
        <taxon>Bacillati</taxon>
        <taxon>Actinomycetota</taxon>
        <taxon>Actinomycetes</taxon>
        <taxon>Kitasatosporales</taxon>
        <taxon>Streptomycetaceae</taxon>
        <taxon>Streptomyces</taxon>
    </lineage>
</organism>